<dbReference type="Pfam" id="PF05050">
    <property type="entry name" value="Methyltransf_21"/>
    <property type="match status" value="1"/>
</dbReference>
<dbReference type="NCBIfam" id="TIGR01444">
    <property type="entry name" value="fkbM_fam"/>
    <property type="match status" value="1"/>
</dbReference>
<evidence type="ECO:0000313" key="2">
    <source>
        <dbReference type="EMBL" id="OMQ22835.1"/>
    </source>
</evidence>
<dbReference type="GO" id="GO:0008168">
    <property type="term" value="F:methyltransferase activity"/>
    <property type="evidence" value="ECO:0007669"/>
    <property type="project" value="UniProtKB-KW"/>
</dbReference>
<proteinExistence type="predicted"/>
<dbReference type="SUPFAM" id="SSF53335">
    <property type="entry name" value="S-adenosyl-L-methionine-dependent methyltransferases"/>
    <property type="match status" value="1"/>
</dbReference>
<dbReference type="AlphaFoldDB" id="A0A1S8CIW1"/>
<dbReference type="Proteomes" id="UP000216021">
    <property type="component" value="Unassembled WGS sequence"/>
</dbReference>
<keyword evidence="3" id="KW-1185">Reference proteome</keyword>
<name>A0A1S8CIW1_9GAMM</name>
<dbReference type="InterPro" id="IPR006342">
    <property type="entry name" value="FkbM_mtfrase"/>
</dbReference>
<evidence type="ECO:0000313" key="3">
    <source>
        <dbReference type="Proteomes" id="UP000216021"/>
    </source>
</evidence>
<dbReference type="Gene3D" id="3.40.50.150">
    <property type="entry name" value="Vaccinia Virus protein VP39"/>
    <property type="match status" value="1"/>
</dbReference>
<dbReference type="InterPro" id="IPR052514">
    <property type="entry name" value="SAM-dependent_MTase"/>
</dbReference>
<dbReference type="GO" id="GO:0032259">
    <property type="term" value="P:methylation"/>
    <property type="evidence" value="ECO:0007669"/>
    <property type="project" value="UniProtKB-KW"/>
</dbReference>
<comment type="caution">
    <text evidence="2">The sequence shown here is derived from an EMBL/GenBank/DDBJ whole genome shotgun (WGS) entry which is preliminary data.</text>
</comment>
<keyword evidence="2" id="KW-0489">Methyltransferase</keyword>
<dbReference type="PANTHER" id="PTHR34203:SF15">
    <property type="entry name" value="SLL1173 PROTEIN"/>
    <property type="match status" value="1"/>
</dbReference>
<dbReference type="PANTHER" id="PTHR34203">
    <property type="entry name" value="METHYLTRANSFERASE, FKBM FAMILY PROTEIN"/>
    <property type="match status" value="1"/>
</dbReference>
<gene>
    <name evidence="2" type="ORF">BMI79_10345</name>
</gene>
<dbReference type="STRING" id="2034155.BMI79_10345"/>
<dbReference type="EMBL" id="MOXD01000005">
    <property type="protein sequence ID" value="OMQ22835.1"/>
    <property type="molecule type" value="Genomic_DNA"/>
</dbReference>
<dbReference type="RefSeq" id="WP_076942121.1">
    <property type="nucleotide sequence ID" value="NZ_MOXD01000005.1"/>
</dbReference>
<evidence type="ECO:0000259" key="1">
    <source>
        <dbReference type="Pfam" id="PF05050"/>
    </source>
</evidence>
<dbReference type="OrthoDB" id="9814604at2"/>
<accession>A0A1S8CIW1</accession>
<reference evidence="2 3" key="1">
    <citation type="submission" date="2016-11" db="EMBL/GenBank/DDBJ databases">
        <title>Rahnella oryzae sp. nov., isolated from rice root.</title>
        <authorList>
            <person name="Zhang X.-X."/>
            <person name="Zhang J."/>
        </authorList>
    </citation>
    <scope>NUCLEOTIDE SEQUENCE [LARGE SCALE GENOMIC DNA]</scope>
    <source>
        <strain evidence="2 3">J11-6</strain>
    </source>
</reference>
<protein>
    <submittedName>
        <fullName evidence="2">Methyltransferase</fullName>
    </submittedName>
</protein>
<feature type="domain" description="Methyltransferase FkbM" evidence="1">
    <location>
        <begin position="65"/>
        <end position="202"/>
    </location>
</feature>
<keyword evidence="2" id="KW-0808">Transferase</keyword>
<dbReference type="InterPro" id="IPR029063">
    <property type="entry name" value="SAM-dependent_MTases_sf"/>
</dbReference>
<organism evidence="2 3">
    <name type="scientific">Serratia oryzae</name>
    <dbReference type="NCBI Taxonomy" id="2034155"/>
    <lineage>
        <taxon>Bacteria</taxon>
        <taxon>Pseudomonadati</taxon>
        <taxon>Pseudomonadota</taxon>
        <taxon>Gammaproteobacteria</taxon>
        <taxon>Enterobacterales</taxon>
        <taxon>Yersiniaceae</taxon>
        <taxon>Serratia</taxon>
    </lineage>
</organism>
<sequence length="271" mass="30209">MNTTQSQETSDSTISLYRVGDVNFLLTSGPDMINSQLRKGEVWEPATLQISQVLIEGIEEPVIVDIGANIGAYAVPMGKKILPQNGKLYAFEPQRQVFYQLCASLLSNNLSNCYAYHMAIGDVDGEIDVPVLDILTEQNLGALSLDPDIRAQQNLLSSTIKEIERVKISTLDTLSLPKAHLVKIDVEGLELEVLKGGRRWLEHSGHPAILFEVWGDYMKGMIGKRNRLMNLVKKALGYEVVLFGELCIAQHPSNKRLEISHTKEGLQLRRL</sequence>